<feature type="transmembrane region" description="Helical" evidence="5">
    <location>
        <begin position="206"/>
        <end position="229"/>
    </location>
</feature>
<dbReference type="Pfam" id="PF03466">
    <property type="entry name" value="LysR_substrate"/>
    <property type="match status" value="1"/>
</dbReference>
<dbReference type="PROSITE" id="PS50931">
    <property type="entry name" value="HTH_LYSR"/>
    <property type="match status" value="1"/>
</dbReference>
<evidence type="ECO:0000313" key="7">
    <source>
        <dbReference type="EMBL" id="CDF84342.1"/>
    </source>
</evidence>
<evidence type="ECO:0000256" key="5">
    <source>
        <dbReference type="SAM" id="Phobius"/>
    </source>
</evidence>
<dbReference type="Proteomes" id="UP000025241">
    <property type="component" value="Chromosome I"/>
</dbReference>
<evidence type="ECO:0000313" key="8">
    <source>
        <dbReference type="Proteomes" id="UP000025241"/>
    </source>
</evidence>
<dbReference type="InterPro" id="IPR036390">
    <property type="entry name" value="WH_DNA-bd_sf"/>
</dbReference>
<keyword evidence="3" id="KW-0238">DNA-binding</keyword>
<dbReference type="KEGG" id="pkc:PKB_2995"/>
<accession>A0A024HIL0</accession>
<dbReference type="AlphaFoldDB" id="A0A024HIL0"/>
<keyword evidence="2" id="KW-0805">Transcription regulation</keyword>
<dbReference type="eggNOG" id="COG0583">
    <property type="taxonomic scope" value="Bacteria"/>
</dbReference>
<dbReference type="InterPro" id="IPR050176">
    <property type="entry name" value="LTTR"/>
</dbReference>
<dbReference type="FunFam" id="1.10.10.10:FF:000001">
    <property type="entry name" value="LysR family transcriptional regulator"/>
    <property type="match status" value="1"/>
</dbReference>
<dbReference type="Gene3D" id="3.40.190.10">
    <property type="entry name" value="Periplasmic binding protein-like II"/>
    <property type="match status" value="2"/>
</dbReference>
<keyword evidence="8" id="KW-1185">Reference proteome</keyword>
<keyword evidence="4" id="KW-0804">Transcription</keyword>
<keyword evidence="5" id="KW-0472">Membrane</keyword>
<dbReference type="EMBL" id="HG322950">
    <property type="protein sequence ID" value="CDF84342.1"/>
    <property type="molecule type" value="Genomic_DNA"/>
</dbReference>
<dbReference type="RefSeq" id="WP_043252860.1">
    <property type="nucleotide sequence ID" value="NZ_HG322950.1"/>
</dbReference>
<dbReference type="InterPro" id="IPR005119">
    <property type="entry name" value="LysR_subst-bd"/>
</dbReference>
<dbReference type="InterPro" id="IPR000847">
    <property type="entry name" value="LysR_HTH_N"/>
</dbReference>
<proteinExistence type="inferred from homology"/>
<evidence type="ECO:0000256" key="2">
    <source>
        <dbReference type="ARBA" id="ARBA00023015"/>
    </source>
</evidence>
<sequence length="291" mass="31953">MLDPTLLRSFVMVVDAGNFTRAGELLHLTQSTVSQQILRLEEQLGCRLLERGRRQVLPTESGERLLGYARRILQLGEEAREALGDEHSEGVLRLGLPEDFAGERMMPLLAAFAAQRPHLRLEVSSGLSHELLRQYRDGELDVALVKQWGADSDCLARWPEPLCWLDSATQPASLRDPLPLVAFPQGALYRQEMIHALEAQGRRWRIAYGSAGLASLCAAVTAGLGVSLLPRRCLQGGMRELGADEGFPLVDGLELALYARDGLAGSGRSLCEQLRELCDQAPAVIPARSRP</sequence>
<evidence type="ECO:0000256" key="4">
    <source>
        <dbReference type="ARBA" id="ARBA00023163"/>
    </source>
</evidence>
<dbReference type="OrthoDB" id="5723059at2"/>
<dbReference type="PATRIC" id="fig|1301098.3.peg.3021"/>
<keyword evidence="5" id="KW-1133">Transmembrane helix</keyword>
<dbReference type="GO" id="GO:0003700">
    <property type="term" value="F:DNA-binding transcription factor activity"/>
    <property type="evidence" value="ECO:0007669"/>
    <property type="project" value="InterPro"/>
</dbReference>
<dbReference type="InterPro" id="IPR036388">
    <property type="entry name" value="WH-like_DNA-bd_sf"/>
</dbReference>
<dbReference type="GO" id="GO:0003677">
    <property type="term" value="F:DNA binding"/>
    <property type="evidence" value="ECO:0007669"/>
    <property type="project" value="UniProtKB-KW"/>
</dbReference>
<dbReference type="PRINTS" id="PR00039">
    <property type="entry name" value="HTHLYSR"/>
</dbReference>
<gene>
    <name evidence="7" type="ORF">PKB_2995</name>
</gene>
<dbReference type="Pfam" id="PF00126">
    <property type="entry name" value="HTH_1"/>
    <property type="match status" value="1"/>
</dbReference>
<protein>
    <submittedName>
        <fullName evidence="7">LysR family transcriptional regulator</fullName>
    </submittedName>
</protein>
<keyword evidence="5" id="KW-0812">Transmembrane</keyword>
<dbReference type="STRING" id="1301098.PKB_2995"/>
<evidence type="ECO:0000256" key="1">
    <source>
        <dbReference type="ARBA" id="ARBA00009437"/>
    </source>
</evidence>
<dbReference type="SUPFAM" id="SSF53850">
    <property type="entry name" value="Periplasmic binding protein-like II"/>
    <property type="match status" value="1"/>
</dbReference>
<dbReference type="SUPFAM" id="SSF46785">
    <property type="entry name" value="Winged helix' DNA-binding domain"/>
    <property type="match status" value="1"/>
</dbReference>
<reference evidence="7 8" key="1">
    <citation type="submission" date="2013-03" db="EMBL/GenBank/DDBJ databases">
        <authorList>
            <person name="Linke B."/>
        </authorList>
    </citation>
    <scope>NUCLEOTIDE SEQUENCE [LARGE SCALE GENOMIC DNA]</scope>
    <source>
        <strain evidence="7 8">B13</strain>
    </source>
</reference>
<name>A0A024HIL0_PSEKB</name>
<organism evidence="7 8">
    <name type="scientific">Pseudomonas knackmussii (strain DSM 6978 / CCUG 54928 / LMG 23759 / B13)</name>
    <dbReference type="NCBI Taxonomy" id="1301098"/>
    <lineage>
        <taxon>Bacteria</taxon>
        <taxon>Pseudomonadati</taxon>
        <taxon>Pseudomonadota</taxon>
        <taxon>Gammaproteobacteria</taxon>
        <taxon>Pseudomonadales</taxon>
        <taxon>Pseudomonadaceae</taxon>
        <taxon>Pseudomonas</taxon>
    </lineage>
</organism>
<dbReference type="PANTHER" id="PTHR30579">
    <property type="entry name" value="TRANSCRIPTIONAL REGULATOR"/>
    <property type="match status" value="1"/>
</dbReference>
<dbReference type="PANTHER" id="PTHR30579:SF7">
    <property type="entry name" value="HTH-TYPE TRANSCRIPTIONAL REGULATOR LRHA-RELATED"/>
    <property type="match status" value="1"/>
</dbReference>
<evidence type="ECO:0000256" key="3">
    <source>
        <dbReference type="ARBA" id="ARBA00023125"/>
    </source>
</evidence>
<dbReference type="Gene3D" id="1.10.10.10">
    <property type="entry name" value="Winged helix-like DNA-binding domain superfamily/Winged helix DNA-binding domain"/>
    <property type="match status" value="1"/>
</dbReference>
<dbReference type="HOGENOM" id="CLU_039613_1_1_6"/>
<feature type="domain" description="HTH lysR-type" evidence="6">
    <location>
        <begin position="2"/>
        <end position="59"/>
    </location>
</feature>
<evidence type="ECO:0000259" key="6">
    <source>
        <dbReference type="PROSITE" id="PS50931"/>
    </source>
</evidence>
<comment type="similarity">
    <text evidence="1">Belongs to the LysR transcriptional regulatory family.</text>
</comment>
<reference evidence="7 8" key="2">
    <citation type="submission" date="2014-05" db="EMBL/GenBank/DDBJ databases">
        <title>Genome sequence of the 3-chlorobenzoate degrading bacterium Pseudomonas knackmussii B13 shows multiple evidence for horizontal gene transfer.</title>
        <authorList>
            <person name="Miyazaki R."/>
            <person name="Bertelli C."/>
            <person name="Falquet L."/>
            <person name="Robinson-Rechavi M."/>
            <person name="Gharib W."/>
            <person name="Roy S."/>
            <person name="Van der Meer J.R."/>
        </authorList>
    </citation>
    <scope>NUCLEOTIDE SEQUENCE [LARGE SCALE GENOMIC DNA]</scope>
    <source>
        <strain evidence="7 8">B13</strain>
    </source>
</reference>